<protein>
    <submittedName>
        <fullName evidence="2">Uncharacterized protein</fullName>
    </submittedName>
</protein>
<dbReference type="KEGG" id="ttt:THITE_113955"/>
<accession>G2RBW4</accession>
<reference evidence="2 3" key="1">
    <citation type="journal article" date="2011" name="Nat. Biotechnol.">
        <title>Comparative genomic analysis of the thermophilic biomass-degrading fungi Myceliophthora thermophila and Thielavia terrestris.</title>
        <authorList>
            <person name="Berka R.M."/>
            <person name="Grigoriev I.V."/>
            <person name="Otillar R."/>
            <person name="Salamov A."/>
            <person name="Grimwood J."/>
            <person name="Reid I."/>
            <person name="Ishmael N."/>
            <person name="John T."/>
            <person name="Darmond C."/>
            <person name="Moisan M.-C."/>
            <person name="Henrissat B."/>
            <person name="Coutinho P.M."/>
            <person name="Lombard V."/>
            <person name="Natvig D.O."/>
            <person name="Lindquist E."/>
            <person name="Schmutz J."/>
            <person name="Lucas S."/>
            <person name="Harris P."/>
            <person name="Powlowski J."/>
            <person name="Bellemare A."/>
            <person name="Taylor D."/>
            <person name="Butler G."/>
            <person name="de Vries R.P."/>
            <person name="Allijn I.E."/>
            <person name="van den Brink J."/>
            <person name="Ushinsky S."/>
            <person name="Storms R."/>
            <person name="Powell A.J."/>
            <person name="Paulsen I.T."/>
            <person name="Elbourne L.D.H."/>
            <person name="Baker S.E."/>
            <person name="Magnuson J."/>
            <person name="LaBoissiere S."/>
            <person name="Clutterbuck A.J."/>
            <person name="Martinez D."/>
            <person name="Wogulis M."/>
            <person name="de Leon A.L."/>
            <person name="Rey M.W."/>
            <person name="Tsang A."/>
        </authorList>
    </citation>
    <scope>NUCLEOTIDE SEQUENCE [LARGE SCALE GENOMIC DNA]</scope>
    <source>
        <strain evidence="3">ATCC 38088 / NRRL 8126</strain>
    </source>
</reference>
<dbReference type="GeneID" id="11524431"/>
<keyword evidence="3" id="KW-1185">Reference proteome</keyword>
<evidence type="ECO:0000256" key="1">
    <source>
        <dbReference type="SAM" id="MobiDB-lite"/>
    </source>
</evidence>
<dbReference type="EMBL" id="CP003012">
    <property type="protein sequence ID" value="AEO69285.1"/>
    <property type="molecule type" value="Genomic_DNA"/>
</dbReference>
<name>G2RBW4_THETT</name>
<dbReference type="RefSeq" id="XP_003655621.1">
    <property type="nucleotide sequence ID" value="XM_003655573.1"/>
</dbReference>
<organism evidence="2 3">
    <name type="scientific">Thermothielavioides terrestris (strain ATCC 38088 / NRRL 8126)</name>
    <name type="common">Thielavia terrestris</name>
    <dbReference type="NCBI Taxonomy" id="578455"/>
    <lineage>
        <taxon>Eukaryota</taxon>
        <taxon>Fungi</taxon>
        <taxon>Dikarya</taxon>
        <taxon>Ascomycota</taxon>
        <taxon>Pezizomycotina</taxon>
        <taxon>Sordariomycetes</taxon>
        <taxon>Sordariomycetidae</taxon>
        <taxon>Sordariales</taxon>
        <taxon>Chaetomiaceae</taxon>
        <taxon>Thermothielavioides</taxon>
        <taxon>Thermothielavioides terrestris</taxon>
    </lineage>
</organism>
<feature type="region of interest" description="Disordered" evidence="1">
    <location>
        <begin position="1"/>
        <end position="21"/>
    </location>
</feature>
<sequence length="180" mass="19458">MAGMGVKPRQDDPAFDRSSPFFNQQDEKAHAAVAATTRLISGGTRVLLTPGSFRCMIAVEEEGVTGSSHGLQEHNDGIGCSGGYDINHLAPAVRYFEPYTHSRTGPPSPKPDIFAVEPFHRAIGGQVMPFLKREREVRKTTVIHQVEWNANPTSILGQPANGKSAPGHTERFLAGLDLAV</sequence>
<dbReference type="AlphaFoldDB" id="G2RBW4"/>
<evidence type="ECO:0000313" key="3">
    <source>
        <dbReference type="Proteomes" id="UP000008181"/>
    </source>
</evidence>
<gene>
    <name evidence="2" type="ORF">THITE_113955</name>
</gene>
<evidence type="ECO:0000313" key="2">
    <source>
        <dbReference type="EMBL" id="AEO69285.1"/>
    </source>
</evidence>
<dbReference type="HOGENOM" id="CLU_1497240_0_0_1"/>
<dbReference type="Proteomes" id="UP000008181">
    <property type="component" value="Chromosome 4"/>
</dbReference>
<proteinExistence type="predicted"/>